<gene>
    <name evidence="2" type="ORF">ALP29_201288</name>
</gene>
<protein>
    <recommendedName>
        <fullName evidence="1">CSD domain-containing protein</fullName>
    </recommendedName>
</protein>
<organism evidence="2 3">
    <name type="scientific">Pseudomonas syringae pv. avii</name>
    <dbReference type="NCBI Taxonomy" id="663959"/>
    <lineage>
        <taxon>Bacteria</taxon>
        <taxon>Pseudomonadati</taxon>
        <taxon>Pseudomonadota</taxon>
        <taxon>Gammaproteobacteria</taxon>
        <taxon>Pseudomonadales</taxon>
        <taxon>Pseudomonadaceae</taxon>
        <taxon>Pseudomonas</taxon>
        <taxon>Pseudomonas syringae</taxon>
    </lineage>
</organism>
<dbReference type="Proteomes" id="UP000280395">
    <property type="component" value="Unassembled WGS sequence"/>
</dbReference>
<accession>A0A3M5W1D8</accession>
<dbReference type="PIRSF" id="PIRSF002599">
    <property type="entry name" value="Cold_shock_A"/>
    <property type="match status" value="1"/>
</dbReference>
<dbReference type="EMBL" id="RBUA01000303">
    <property type="protein sequence ID" value="RMU63227.1"/>
    <property type="molecule type" value="Genomic_DNA"/>
</dbReference>
<evidence type="ECO:0000313" key="3">
    <source>
        <dbReference type="Proteomes" id="UP000280395"/>
    </source>
</evidence>
<dbReference type="Pfam" id="PF00313">
    <property type="entry name" value="CSD"/>
    <property type="match status" value="1"/>
</dbReference>
<dbReference type="PANTHER" id="PTHR11544">
    <property type="entry name" value="COLD SHOCK DOMAIN CONTAINING PROTEINS"/>
    <property type="match status" value="1"/>
</dbReference>
<dbReference type="InterPro" id="IPR012340">
    <property type="entry name" value="NA-bd_OB-fold"/>
</dbReference>
<sequence>MQRDMAMLNGTVKWFNNAKGYGFILEDGKPDEDLFAHYSAIQMDG</sequence>
<dbReference type="PROSITE" id="PS51857">
    <property type="entry name" value="CSD_2"/>
    <property type="match status" value="1"/>
</dbReference>
<dbReference type="GO" id="GO:0003676">
    <property type="term" value="F:nucleic acid binding"/>
    <property type="evidence" value="ECO:0007669"/>
    <property type="project" value="InterPro"/>
</dbReference>
<name>A0A3M5W1D8_PSESX</name>
<dbReference type="InterPro" id="IPR050181">
    <property type="entry name" value="Cold_shock_domain"/>
</dbReference>
<comment type="caution">
    <text evidence="2">The sequence shown here is derived from an EMBL/GenBank/DDBJ whole genome shotgun (WGS) entry which is preliminary data.</text>
</comment>
<evidence type="ECO:0000259" key="1">
    <source>
        <dbReference type="PROSITE" id="PS51857"/>
    </source>
</evidence>
<dbReference type="CDD" id="cd04458">
    <property type="entry name" value="CSP_CDS"/>
    <property type="match status" value="1"/>
</dbReference>
<reference evidence="2 3" key="1">
    <citation type="submission" date="2018-08" db="EMBL/GenBank/DDBJ databases">
        <title>Recombination of ecologically and evolutionarily significant loci maintains genetic cohesion in the Pseudomonas syringae species complex.</title>
        <authorList>
            <person name="Dillon M."/>
            <person name="Thakur S."/>
            <person name="Almeida R.N.D."/>
            <person name="Weir B.S."/>
            <person name="Guttman D.S."/>
        </authorList>
    </citation>
    <scope>NUCLEOTIDE SEQUENCE [LARGE SCALE GENOMIC DNA]</scope>
    <source>
        <strain evidence="2 3">ICMP 14479</strain>
    </source>
</reference>
<feature type="domain" description="CSD" evidence="1">
    <location>
        <begin position="7"/>
        <end position="45"/>
    </location>
</feature>
<dbReference type="SUPFAM" id="SSF50249">
    <property type="entry name" value="Nucleic acid-binding proteins"/>
    <property type="match status" value="1"/>
</dbReference>
<dbReference type="AlphaFoldDB" id="A0A3M5W1D8"/>
<dbReference type="InterPro" id="IPR012156">
    <property type="entry name" value="Cold_shock_CspA"/>
</dbReference>
<dbReference type="InterPro" id="IPR002059">
    <property type="entry name" value="CSP_DNA-bd"/>
</dbReference>
<dbReference type="Gene3D" id="2.40.50.140">
    <property type="entry name" value="Nucleic acid-binding proteins"/>
    <property type="match status" value="1"/>
</dbReference>
<evidence type="ECO:0000313" key="2">
    <source>
        <dbReference type="EMBL" id="RMU63227.1"/>
    </source>
</evidence>
<proteinExistence type="predicted"/>